<keyword evidence="9" id="KW-1185">Reference proteome</keyword>
<sequence length="1656" mass="183353">MSSGIGRTVLTKTAPTASCERILNHIRENRVTHIQGETGCGKSTRLPQFILEDARERGEEIRMVVTQPRRMAAVTLAKRVASVLGEEIGQGTVGYRISGDSINGKLCFVTVGYFLQRLVNNPEDYQRYTHVVLDEVHERGVDADLLSLIIKLLMHCCPAVKLIVMSATLQATLFADYFSSLHPGRRSPEVLAVGARCHPVEQLFLDDLNRHFDFSEPKDRRSLENALQAFAGLSKGRGKGKGKKDGTGGDEAGFKRVEPQISEGLLEVTCALVQQLAKPGCTIIVFLPGIADITQLFEVVLFIDGDQVGPAAFTPIMNAFTVSSARIYIDETRAEAWKAALAQHGIDVVRVPRAGGCKDPADIMLAMDATEAALSGALRTGVSAIGVVSADVDFAILLQKLRRWGIWTVAVHPKLRHSGMSGQLAVSADEVVHYSESKSFKKLQRIVIDTTQLEGEVEVQEDDSAETLDDILISEACLEELRAVLVKSGFLTSREDGPLVDALVKFFHTNNLGKLTIWPQKLAIREAASKILTQPQQNWKKNPGNLALIQPLGGGSYGAEPTNFARLLQTGGPLLCQIDANLVKRVLHRFGYLDGSLDMAGDNMEEAVALFCRMNRKKMRSVGQLGQRSWQELHALLSAQRLQAWHLPFSDRPLRRYLQAEKLMRKTTFSSSLAMRAVMQKLSLGFWAEVVVTRAQLQEVFNEVPKDCGHIVLASNIAESSLTLPSVCAVVDLALRRTVQYDTRRLMCCLVTTWCSQSSCKQRRGRAGRTMPGRALCLVPRRFFESELPAFDPPEMLNAPLTKLYLQAKQLCSTLARVSGRVQLPPEVKMDISSPKALLNEVVQPPSLNLLDAAIQELSAVGCLTMPAEDHRDLEWWAQRTVLLNACTTLALAMAAGLTGPDPFSTPSLLVLKDQQEYVQKLERSFASRRWCDHGTFSEPIMMHSLFKEWIRAGAPRGAKALGPFVRDWSIIPKKFESLTADATELTVRFLKLLQTGRARSNLEELLGAMHHKLDKGDDLLRMSRTNGWGNPERIFSGDVDKLRCLVALAFSDQMLLHLNPRWAPSSGSKKRLEEQLLDLMYKHQCDPHNTVGIFIPAGHGEEGINQLCEAMCGEEPEAVVVDEKAKLALVAFEHSAEKDALDHEHVLLWDVPSSIHRLHMFGSGRYRFFVERPGLEEPPVELFKPVHPFMLQWEVLTHPGSTSTKKKPPTVKGMCDWRNPMGFACHVDDTKPATEFVGCCASIQGAGLRHQGSRFGVRAVRILHHELVNLPQKTLAPAVLEAVNALRLGLREALYPASWWSWDGWGAEGTETSSRRHRGHGHRDARDGDLLDLPELSYLLRQLMEVLPDSAAVQRPKKMKWRQAATFSQDWDEEDQCFLRGLQPLSQREDLRPDADSGKDTAFQAIVDFLAKNGESAISSLPSKIRKSKKQLEKRPDLFEIRATKRDCFVRLAGIQKSGNAKAHKGAGGREQPLVDAIVRVLTNRGAVGLGELGSQAALKKLLQRQKPALQKIRQFLAAFPALFEMGLDDRGQVAVTLSGCADQRGLIQQHPKTVKGGNRSATSGPSKWKGANLASLSGHIALLCRASSATASDFDGRVKAFLVDVLDKEGDEALDDCFENLHEWLGKKGERGAITNWPAYIMKLLQGWKLERAQ</sequence>
<evidence type="ECO:0008006" key="10">
    <source>
        <dbReference type="Google" id="ProtNLM"/>
    </source>
</evidence>
<dbReference type="GO" id="GO:0004540">
    <property type="term" value="F:RNA nuclease activity"/>
    <property type="evidence" value="ECO:0007669"/>
    <property type="project" value="InterPro"/>
</dbReference>
<dbReference type="InterPro" id="IPR021139">
    <property type="entry name" value="NYN"/>
</dbReference>
<evidence type="ECO:0000256" key="1">
    <source>
        <dbReference type="ARBA" id="ARBA00022741"/>
    </source>
</evidence>
<dbReference type="SMART" id="SM00490">
    <property type="entry name" value="HELICc"/>
    <property type="match status" value="1"/>
</dbReference>
<gene>
    <name evidence="8" type="ORF">SPIL2461_LOCUS2668</name>
</gene>
<feature type="compositionally biased region" description="Basic and acidic residues" evidence="5">
    <location>
        <begin position="243"/>
        <end position="253"/>
    </location>
</feature>
<keyword evidence="4" id="KW-0067">ATP-binding</keyword>
<evidence type="ECO:0000256" key="3">
    <source>
        <dbReference type="ARBA" id="ARBA00022806"/>
    </source>
</evidence>
<reference evidence="8" key="1">
    <citation type="submission" date="2021-02" db="EMBL/GenBank/DDBJ databases">
        <authorList>
            <person name="Dougan E. K."/>
            <person name="Rhodes N."/>
            <person name="Thang M."/>
            <person name="Chan C."/>
        </authorList>
    </citation>
    <scope>NUCLEOTIDE SEQUENCE</scope>
</reference>
<dbReference type="Gene3D" id="3.40.50.300">
    <property type="entry name" value="P-loop containing nucleotide triphosphate hydrolases"/>
    <property type="match status" value="2"/>
</dbReference>
<feature type="domain" description="Helicase C-terminal" evidence="7">
    <location>
        <begin position="653"/>
        <end position="812"/>
    </location>
</feature>
<accession>A0A812K4C1</accession>
<evidence type="ECO:0000313" key="8">
    <source>
        <dbReference type="EMBL" id="CAE7217079.1"/>
    </source>
</evidence>
<dbReference type="InterPro" id="IPR001650">
    <property type="entry name" value="Helicase_C-like"/>
</dbReference>
<dbReference type="SMART" id="SM00487">
    <property type="entry name" value="DEXDc"/>
    <property type="match status" value="1"/>
</dbReference>
<dbReference type="PROSITE" id="PS51192">
    <property type="entry name" value="HELICASE_ATP_BIND_1"/>
    <property type="match status" value="1"/>
</dbReference>
<evidence type="ECO:0000256" key="5">
    <source>
        <dbReference type="SAM" id="MobiDB-lite"/>
    </source>
</evidence>
<evidence type="ECO:0000256" key="4">
    <source>
        <dbReference type="ARBA" id="ARBA00022840"/>
    </source>
</evidence>
<dbReference type="Pfam" id="PF01936">
    <property type="entry name" value="NYN"/>
    <property type="match status" value="1"/>
</dbReference>
<dbReference type="PROSITE" id="PS51194">
    <property type="entry name" value="HELICASE_CTER"/>
    <property type="match status" value="1"/>
</dbReference>
<dbReference type="InterPro" id="IPR027417">
    <property type="entry name" value="P-loop_NTPase"/>
</dbReference>
<protein>
    <recommendedName>
        <fullName evidence="10">ATP-dependent RNA helicase DHX36</fullName>
    </recommendedName>
</protein>
<dbReference type="InterPro" id="IPR014001">
    <property type="entry name" value="Helicase_ATP-bd"/>
</dbReference>
<dbReference type="Gene3D" id="3.40.50.1010">
    <property type="entry name" value="5'-nuclease"/>
    <property type="match status" value="1"/>
</dbReference>
<evidence type="ECO:0000259" key="7">
    <source>
        <dbReference type="PROSITE" id="PS51194"/>
    </source>
</evidence>
<keyword evidence="1" id="KW-0547">Nucleotide-binding</keyword>
<dbReference type="OrthoDB" id="438174at2759"/>
<dbReference type="CDD" id="cd17917">
    <property type="entry name" value="DEXHc_RHA-like"/>
    <property type="match status" value="1"/>
</dbReference>
<dbReference type="SUPFAM" id="SSF52540">
    <property type="entry name" value="P-loop containing nucleoside triphosphate hydrolases"/>
    <property type="match status" value="2"/>
</dbReference>
<evidence type="ECO:0000313" key="9">
    <source>
        <dbReference type="Proteomes" id="UP000649617"/>
    </source>
</evidence>
<dbReference type="GO" id="GO:0004386">
    <property type="term" value="F:helicase activity"/>
    <property type="evidence" value="ECO:0007669"/>
    <property type="project" value="UniProtKB-KW"/>
</dbReference>
<organism evidence="8 9">
    <name type="scientific">Symbiodinium pilosum</name>
    <name type="common">Dinoflagellate</name>
    <dbReference type="NCBI Taxonomy" id="2952"/>
    <lineage>
        <taxon>Eukaryota</taxon>
        <taxon>Sar</taxon>
        <taxon>Alveolata</taxon>
        <taxon>Dinophyceae</taxon>
        <taxon>Suessiales</taxon>
        <taxon>Symbiodiniaceae</taxon>
        <taxon>Symbiodinium</taxon>
    </lineage>
</organism>
<feature type="domain" description="Helicase ATP-binding" evidence="6">
    <location>
        <begin position="23"/>
        <end position="187"/>
    </location>
</feature>
<dbReference type="PANTHER" id="PTHR18934">
    <property type="entry name" value="ATP-DEPENDENT RNA HELICASE"/>
    <property type="match status" value="1"/>
</dbReference>
<proteinExistence type="predicted"/>
<dbReference type="Proteomes" id="UP000649617">
    <property type="component" value="Unassembled WGS sequence"/>
</dbReference>
<keyword evidence="3" id="KW-0347">Helicase</keyword>
<dbReference type="InterPro" id="IPR011545">
    <property type="entry name" value="DEAD/DEAH_box_helicase_dom"/>
</dbReference>
<dbReference type="GO" id="GO:0003723">
    <property type="term" value="F:RNA binding"/>
    <property type="evidence" value="ECO:0007669"/>
    <property type="project" value="TreeGrafter"/>
</dbReference>
<keyword evidence="2" id="KW-0378">Hydrolase</keyword>
<comment type="caution">
    <text evidence="8">The sequence shown here is derived from an EMBL/GenBank/DDBJ whole genome shotgun (WGS) entry which is preliminary data.</text>
</comment>
<evidence type="ECO:0000259" key="6">
    <source>
        <dbReference type="PROSITE" id="PS51192"/>
    </source>
</evidence>
<dbReference type="GO" id="GO:0005524">
    <property type="term" value="F:ATP binding"/>
    <property type="evidence" value="ECO:0007669"/>
    <property type="project" value="UniProtKB-KW"/>
</dbReference>
<name>A0A812K4C1_SYMPI</name>
<evidence type="ECO:0000256" key="2">
    <source>
        <dbReference type="ARBA" id="ARBA00022801"/>
    </source>
</evidence>
<dbReference type="Pfam" id="PF00270">
    <property type="entry name" value="DEAD"/>
    <property type="match status" value="1"/>
</dbReference>
<dbReference type="PANTHER" id="PTHR18934:SF99">
    <property type="entry name" value="ATP-DEPENDENT RNA HELICASE DHX37-RELATED"/>
    <property type="match status" value="1"/>
</dbReference>
<feature type="region of interest" description="Disordered" evidence="5">
    <location>
        <begin position="234"/>
        <end position="253"/>
    </location>
</feature>
<dbReference type="EMBL" id="CAJNIZ010002980">
    <property type="protein sequence ID" value="CAE7217079.1"/>
    <property type="molecule type" value="Genomic_DNA"/>
</dbReference>
<dbReference type="GO" id="GO:0016787">
    <property type="term" value="F:hydrolase activity"/>
    <property type="evidence" value="ECO:0007669"/>
    <property type="project" value="UniProtKB-KW"/>
</dbReference>